<sequence length="91" mass="10120">MQLTLKAVFKDGACYDVQTNLMTIVLWERKYRRKASDIANGIGVEDLAYMCYEASRLNGITVPATLDAFITSLTNIEVVDQATDLKADQAQ</sequence>
<dbReference type="EMBL" id="LR797451">
    <property type="protein sequence ID" value="CAB4217064.1"/>
    <property type="molecule type" value="Genomic_DNA"/>
</dbReference>
<proteinExistence type="predicted"/>
<evidence type="ECO:0000313" key="2">
    <source>
        <dbReference type="EMBL" id="CAB4217064.1"/>
    </source>
</evidence>
<dbReference type="EMBL" id="LR798350">
    <property type="protein sequence ID" value="CAB5225846.1"/>
    <property type="molecule type" value="Genomic_DNA"/>
</dbReference>
<accession>A0A6J5SQK5</accession>
<evidence type="ECO:0000313" key="3">
    <source>
        <dbReference type="EMBL" id="CAB5225846.1"/>
    </source>
</evidence>
<name>A0A6J5SQK5_9CAUD</name>
<gene>
    <name evidence="2" type="ORF">UFOVP1503_6</name>
    <name evidence="3" type="ORF">UFOVP1505_20</name>
    <name evidence="1" type="ORF">UFOVP979_9</name>
</gene>
<evidence type="ECO:0000313" key="1">
    <source>
        <dbReference type="EMBL" id="CAB4175915.1"/>
    </source>
</evidence>
<dbReference type="EMBL" id="LR796929">
    <property type="protein sequence ID" value="CAB4175915.1"/>
    <property type="molecule type" value="Genomic_DNA"/>
</dbReference>
<protein>
    <submittedName>
        <fullName evidence="2">Uncharacterized protein</fullName>
    </submittedName>
</protein>
<reference evidence="2" key="1">
    <citation type="submission" date="2020-05" db="EMBL/GenBank/DDBJ databases">
        <authorList>
            <person name="Chiriac C."/>
            <person name="Salcher M."/>
            <person name="Ghai R."/>
            <person name="Kavagutti S V."/>
        </authorList>
    </citation>
    <scope>NUCLEOTIDE SEQUENCE</scope>
</reference>
<organism evidence="2">
    <name type="scientific">uncultured Caudovirales phage</name>
    <dbReference type="NCBI Taxonomy" id="2100421"/>
    <lineage>
        <taxon>Viruses</taxon>
        <taxon>Duplodnaviria</taxon>
        <taxon>Heunggongvirae</taxon>
        <taxon>Uroviricota</taxon>
        <taxon>Caudoviricetes</taxon>
        <taxon>Peduoviridae</taxon>
        <taxon>Maltschvirus</taxon>
        <taxon>Maltschvirus maltsch</taxon>
    </lineage>
</organism>